<organism evidence="1">
    <name type="scientific">marine sediment metagenome</name>
    <dbReference type="NCBI Taxonomy" id="412755"/>
    <lineage>
        <taxon>unclassified sequences</taxon>
        <taxon>metagenomes</taxon>
        <taxon>ecological metagenomes</taxon>
    </lineage>
</organism>
<gene>
    <name evidence="1" type="ORF">LCGC14_1844120</name>
</gene>
<name>A0A0F9GCJ6_9ZZZZ</name>
<dbReference type="AlphaFoldDB" id="A0A0F9GCJ6"/>
<protein>
    <submittedName>
        <fullName evidence="1">Uncharacterized protein</fullName>
    </submittedName>
</protein>
<proteinExistence type="predicted"/>
<accession>A0A0F9GCJ6</accession>
<dbReference type="EMBL" id="LAZR01018423">
    <property type="protein sequence ID" value="KKL96473.1"/>
    <property type="molecule type" value="Genomic_DNA"/>
</dbReference>
<sequence length="74" mass="8555">MIKVFKKENTKVLATSGTLEGIKKLVKDYYMGSTMSYEEEPNGWLSISNKKGKIKDVFIKPKEKGKFKFIDINY</sequence>
<reference evidence="1" key="1">
    <citation type="journal article" date="2015" name="Nature">
        <title>Complex archaea that bridge the gap between prokaryotes and eukaryotes.</title>
        <authorList>
            <person name="Spang A."/>
            <person name="Saw J.H."/>
            <person name="Jorgensen S.L."/>
            <person name="Zaremba-Niedzwiedzka K."/>
            <person name="Martijn J."/>
            <person name="Lind A.E."/>
            <person name="van Eijk R."/>
            <person name="Schleper C."/>
            <person name="Guy L."/>
            <person name="Ettema T.J."/>
        </authorList>
    </citation>
    <scope>NUCLEOTIDE SEQUENCE</scope>
</reference>
<evidence type="ECO:0000313" key="1">
    <source>
        <dbReference type="EMBL" id="KKL96473.1"/>
    </source>
</evidence>
<comment type="caution">
    <text evidence="1">The sequence shown here is derived from an EMBL/GenBank/DDBJ whole genome shotgun (WGS) entry which is preliminary data.</text>
</comment>